<name>A0ACB0LPU1_TRIPR</name>
<keyword evidence="2" id="KW-1185">Reference proteome</keyword>
<reference evidence="1" key="1">
    <citation type="submission" date="2023-10" db="EMBL/GenBank/DDBJ databases">
        <authorList>
            <person name="Rodriguez Cubillos JULIANA M."/>
            <person name="De Vega J."/>
        </authorList>
    </citation>
    <scope>NUCLEOTIDE SEQUENCE</scope>
</reference>
<organism evidence="1 2">
    <name type="scientific">Trifolium pratense</name>
    <name type="common">Red clover</name>
    <dbReference type="NCBI Taxonomy" id="57577"/>
    <lineage>
        <taxon>Eukaryota</taxon>
        <taxon>Viridiplantae</taxon>
        <taxon>Streptophyta</taxon>
        <taxon>Embryophyta</taxon>
        <taxon>Tracheophyta</taxon>
        <taxon>Spermatophyta</taxon>
        <taxon>Magnoliopsida</taxon>
        <taxon>eudicotyledons</taxon>
        <taxon>Gunneridae</taxon>
        <taxon>Pentapetalae</taxon>
        <taxon>rosids</taxon>
        <taxon>fabids</taxon>
        <taxon>Fabales</taxon>
        <taxon>Fabaceae</taxon>
        <taxon>Papilionoideae</taxon>
        <taxon>50 kb inversion clade</taxon>
        <taxon>NPAAA clade</taxon>
        <taxon>Hologalegina</taxon>
        <taxon>IRL clade</taxon>
        <taxon>Trifolieae</taxon>
        <taxon>Trifolium</taxon>
    </lineage>
</organism>
<evidence type="ECO:0000313" key="1">
    <source>
        <dbReference type="EMBL" id="CAJ2670456.1"/>
    </source>
</evidence>
<accession>A0ACB0LPU1</accession>
<proteinExistence type="predicted"/>
<dbReference type="EMBL" id="CASHSV030000615">
    <property type="protein sequence ID" value="CAJ2670456.1"/>
    <property type="molecule type" value="Genomic_DNA"/>
</dbReference>
<dbReference type="Proteomes" id="UP001177021">
    <property type="component" value="Unassembled WGS sequence"/>
</dbReference>
<protein>
    <submittedName>
        <fullName evidence="1">Uncharacterized protein</fullName>
    </submittedName>
</protein>
<evidence type="ECO:0000313" key="2">
    <source>
        <dbReference type="Proteomes" id="UP001177021"/>
    </source>
</evidence>
<sequence>MDMWPEPENAEERLEILPHTIYKIGPGRPKKVRIREFDEDGVRKRKRCVKYRCTTCNSFMHNATTCKSKTQDQDAMNKKRKQPRGKDNTSSEAKVKLKLSLMLVKVFLMKYLMMKETVPEINPDDIPKNGKAVKDNAVKDSAKTVKKKNAMVQSVKRIQSERQKAN</sequence>
<comment type="caution">
    <text evidence="1">The sequence shown here is derived from an EMBL/GenBank/DDBJ whole genome shotgun (WGS) entry which is preliminary data.</text>
</comment>
<gene>
    <name evidence="1" type="ORF">MILVUS5_LOCUS34491</name>
</gene>